<protein>
    <submittedName>
        <fullName evidence="1">Uncharacterized protein</fullName>
    </submittedName>
</protein>
<dbReference type="AlphaFoldDB" id="A0AAV0YTY8"/>
<proteinExistence type="predicted"/>
<name>A0AAV0YTY8_VICFA</name>
<reference evidence="1 2" key="1">
    <citation type="submission" date="2023-01" db="EMBL/GenBank/DDBJ databases">
        <authorList>
            <person name="Kreplak J."/>
        </authorList>
    </citation>
    <scope>NUCLEOTIDE SEQUENCE [LARGE SCALE GENOMIC DNA]</scope>
</reference>
<evidence type="ECO:0000313" key="2">
    <source>
        <dbReference type="Proteomes" id="UP001157006"/>
    </source>
</evidence>
<dbReference type="Proteomes" id="UP001157006">
    <property type="component" value="Chromosome 1L"/>
</dbReference>
<sequence>MDNSSDPGHNLERIIIENTLVYSIQLFLGFRPSFRPSLRFQIFLTSSVIYLFSVDRYPIDIYTPIMVFVQVWRWIAEHTGDQAILRSCNFIILDDSTSEVYMLL</sequence>
<organism evidence="1 2">
    <name type="scientific">Vicia faba</name>
    <name type="common">Broad bean</name>
    <name type="synonym">Faba vulgaris</name>
    <dbReference type="NCBI Taxonomy" id="3906"/>
    <lineage>
        <taxon>Eukaryota</taxon>
        <taxon>Viridiplantae</taxon>
        <taxon>Streptophyta</taxon>
        <taxon>Embryophyta</taxon>
        <taxon>Tracheophyta</taxon>
        <taxon>Spermatophyta</taxon>
        <taxon>Magnoliopsida</taxon>
        <taxon>eudicotyledons</taxon>
        <taxon>Gunneridae</taxon>
        <taxon>Pentapetalae</taxon>
        <taxon>rosids</taxon>
        <taxon>fabids</taxon>
        <taxon>Fabales</taxon>
        <taxon>Fabaceae</taxon>
        <taxon>Papilionoideae</taxon>
        <taxon>50 kb inversion clade</taxon>
        <taxon>NPAAA clade</taxon>
        <taxon>Hologalegina</taxon>
        <taxon>IRL clade</taxon>
        <taxon>Fabeae</taxon>
        <taxon>Vicia</taxon>
    </lineage>
</organism>
<accession>A0AAV0YTY8</accession>
<evidence type="ECO:0000313" key="1">
    <source>
        <dbReference type="EMBL" id="CAI8588698.1"/>
    </source>
</evidence>
<gene>
    <name evidence="1" type="ORF">VFH_I360320</name>
</gene>
<keyword evidence="2" id="KW-1185">Reference proteome</keyword>
<dbReference type="EMBL" id="OX451736">
    <property type="protein sequence ID" value="CAI8588698.1"/>
    <property type="molecule type" value="Genomic_DNA"/>
</dbReference>